<evidence type="ECO:0000256" key="4">
    <source>
        <dbReference type="ARBA" id="ARBA00022692"/>
    </source>
</evidence>
<keyword evidence="5 7" id="KW-1133">Transmembrane helix</keyword>
<evidence type="ECO:0000256" key="5">
    <source>
        <dbReference type="ARBA" id="ARBA00022989"/>
    </source>
</evidence>
<protein>
    <submittedName>
        <fullName evidence="8">NrfD/PsrC family molybdoenzyme membrane anchor subunit</fullName>
    </submittedName>
</protein>
<evidence type="ECO:0000256" key="7">
    <source>
        <dbReference type="SAM" id="Phobius"/>
    </source>
</evidence>
<reference evidence="8 9" key="1">
    <citation type="submission" date="2024-08" db="EMBL/GenBank/DDBJ databases">
        <title>Sulfate-reducing bacteria isolated from formation water of the oil field in Kazakhstan and description of Pseudodesulfovibrio sp.</title>
        <authorList>
            <person name="Bidzhieva S.K."/>
            <person name="Tourova T.P."/>
            <person name="Grouzdev D.S."/>
            <person name="Beletsky A.V."/>
            <person name="Sokolova D.S."/>
            <person name="Samigullina S.R."/>
            <person name="Poltaraus A.B."/>
            <person name="Avtukh A.N."/>
            <person name="Tereshina V.M."/>
            <person name="Zhaparov N.S."/>
            <person name="Mardanov A.V."/>
            <person name="Nazina T.N."/>
        </authorList>
    </citation>
    <scope>NUCLEOTIDE SEQUENCE [LARGE SCALE GENOMIC DNA]</scope>
    <source>
        <strain evidence="8 9">9FUS</strain>
    </source>
</reference>
<proteinExistence type="inferred from homology"/>
<dbReference type="PANTHER" id="PTHR34856:SF2">
    <property type="entry name" value="PROTEIN NRFD"/>
    <property type="match status" value="1"/>
</dbReference>
<evidence type="ECO:0000256" key="6">
    <source>
        <dbReference type="ARBA" id="ARBA00023136"/>
    </source>
</evidence>
<evidence type="ECO:0000256" key="2">
    <source>
        <dbReference type="ARBA" id="ARBA00008929"/>
    </source>
</evidence>
<name>A0ABV4K1Z3_9BACT</name>
<keyword evidence="6 7" id="KW-0472">Membrane</keyword>
<evidence type="ECO:0000313" key="8">
    <source>
        <dbReference type="EMBL" id="MEZ7196045.1"/>
    </source>
</evidence>
<gene>
    <name evidence="8" type="primary">nrfD</name>
    <name evidence="8" type="ORF">AB6M95_04730</name>
</gene>
<feature type="transmembrane region" description="Helical" evidence="7">
    <location>
        <begin position="90"/>
        <end position="110"/>
    </location>
</feature>
<dbReference type="InterPro" id="IPR005614">
    <property type="entry name" value="NrfD-like"/>
</dbReference>
<dbReference type="EMBL" id="JBGLYH010000008">
    <property type="protein sequence ID" value="MEZ7196045.1"/>
    <property type="molecule type" value="Genomic_DNA"/>
</dbReference>
<evidence type="ECO:0000256" key="3">
    <source>
        <dbReference type="ARBA" id="ARBA00022475"/>
    </source>
</evidence>
<feature type="transmembrane region" description="Helical" evidence="7">
    <location>
        <begin position="51"/>
        <end position="70"/>
    </location>
</feature>
<comment type="similarity">
    <text evidence="2">Belongs to the NrfD family.</text>
</comment>
<feature type="transmembrane region" description="Helical" evidence="7">
    <location>
        <begin position="22"/>
        <end position="44"/>
    </location>
</feature>
<dbReference type="InterPro" id="IPR052049">
    <property type="entry name" value="Electron_transfer_protein"/>
</dbReference>
<feature type="transmembrane region" description="Helical" evidence="7">
    <location>
        <begin position="122"/>
        <end position="138"/>
    </location>
</feature>
<feature type="transmembrane region" description="Helical" evidence="7">
    <location>
        <begin position="241"/>
        <end position="262"/>
    </location>
</feature>
<feature type="transmembrane region" description="Helical" evidence="7">
    <location>
        <begin position="216"/>
        <end position="234"/>
    </location>
</feature>
<comment type="subcellular location">
    <subcellularLocation>
        <location evidence="1">Cell membrane</location>
        <topology evidence="1">Multi-pass membrane protein</topology>
    </subcellularLocation>
</comment>
<dbReference type="Gene3D" id="1.20.1630.10">
    <property type="entry name" value="Formate dehydrogenase/DMSO reductase domain"/>
    <property type="match status" value="1"/>
</dbReference>
<keyword evidence="9" id="KW-1185">Reference proteome</keyword>
<accession>A0ABV4K1Z3</accession>
<sequence length="323" mass="33193">MPKVIELVNAPPALTWEILEPLALTLLTAAACAILLAGGLTVAGRGRQVRGGLFSTGIASAITGLGALTFSLGNPFHLYMFMVSPSFSSWTTIGTFLLPVFLGLSLLALYLDSQGDGRARPVAGLAVLFALGVLTYASREIGYLQGRAMWHSKALPLGFVLAGLSGGTGLAALLCAFKRRIAPAWLLLVMSGASLCCAAAGFMLVPPSGYVLEDPAAWTTLSLIGVAGGVLGLIGLKARGLVPLAGLAGYGAGLGFYVRLIFLGQSIPRNSFTSVDAQAVAHLVSAQSLLILAGSLVFLVGIGMVLGGLFSNVGMARREHSHG</sequence>
<dbReference type="RefSeq" id="WP_371385586.1">
    <property type="nucleotide sequence ID" value="NZ_JBGLYH010000008.1"/>
</dbReference>
<comment type="caution">
    <text evidence="8">The sequence shown here is derived from an EMBL/GenBank/DDBJ whole genome shotgun (WGS) entry which is preliminary data.</text>
</comment>
<keyword evidence="4 7" id="KW-0812">Transmembrane</keyword>
<feature type="transmembrane region" description="Helical" evidence="7">
    <location>
        <begin position="158"/>
        <end position="177"/>
    </location>
</feature>
<feature type="transmembrane region" description="Helical" evidence="7">
    <location>
        <begin position="289"/>
        <end position="310"/>
    </location>
</feature>
<evidence type="ECO:0000256" key="1">
    <source>
        <dbReference type="ARBA" id="ARBA00004651"/>
    </source>
</evidence>
<dbReference type="PANTHER" id="PTHR34856">
    <property type="entry name" value="PROTEIN NRFD"/>
    <property type="match status" value="1"/>
</dbReference>
<keyword evidence="3" id="KW-1003">Cell membrane</keyword>
<evidence type="ECO:0000313" key="9">
    <source>
        <dbReference type="Proteomes" id="UP001568698"/>
    </source>
</evidence>
<dbReference type="Pfam" id="PF03916">
    <property type="entry name" value="NrfD"/>
    <property type="match status" value="1"/>
</dbReference>
<organism evidence="8 9">
    <name type="scientific">Pseudodesulfovibrio karagichevae</name>
    <dbReference type="NCBI Taxonomy" id="3239305"/>
    <lineage>
        <taxon>Bacteria</taxon>
        <taxon>Pseudomonadati</taxon>
        <taxon>Thermodesulfobacteriota</taxon>
        <taxon>Desulfovibrionia</taxon>
        <taxon>Desulfovibrionales</taxon>
        <taxon>Desulfovibrionaceae</taxon>
    </lineage>
</organism>
<feature type="transmembrane region" description="Helical" evidence="7">
    <location>
        <begin position="184"/>
        <end position="204"/>
    </location>
</feature>
<dbReference type="Proteomes" id="UP001568698">
    <property type="component" value="Unassembled WGS sequence"/>
</dbReference>
<dbReference type="PROSITE" id="PS51257">
    <property type="entry name" value="PROKAR_LIPOPROTEIN"/>
    <property type="match status" value="1"/>
</dbReference>